<name>A0A392RQV2_9FABA</name>
<feature type="non-terminal residue" evidence="1">
    <location>
        <position position="82"/>
    </location>
</feature>
<comment type="caution">
    <text evidence="1">The sequence shown here is derived from an EMBL/GenBank/DDBJ whole genome shotgun (WGS) entry which is preliminary data.</text>
</comment>
<dbReference type="EMBL" id="LXQA010257316">
    <property type="protein sequence ID" value="MCI38577.1"/>
    <property type="molecule type" value="Genomic_DNA"/>
</dbReference>
<reference evidence="1 2" key="1">
    <citation type="journal article" date="2018" name="Front. Plant Sci.">
        <title>Red Clover (Trifolium pratense) and Zigzag Clover (T. medium) - A Picture of Genomic Similarities and Differences.</title>
        <authorList>
            <person name="Dluhosova J."/>
            <person name="Istvanek J."/>
            <person name="Nedelnik J."/>
            <person name="Repkova J."/>
        </authorList>
    </citation>
    <scope>NUCLEOTIDE SEQUENCE [LARGE SCALE GENOMIC DNA]</scope>
    <source>
        <strain evidence="2">cv. 10/8</strain>
        <tissue evidence="1">Leaf</tissue>
    </source>
</reference>
<dbReference type="Proteomes" id="UP000265520">
    <property type="component" value="Unassembled WGS sequence"/>
</dbReference>
<keyword evidence="2" id="KW-1185">Reference proteome</keyword>
<evidence type="ECO:0000313" key="2">
    <source>
        <dbReference type="Proteomes" id="UP000265520"/>
    </source>
</evidence>
<evidence type="ECO:0000313" key="1">
    <source>
        <dbReference type="EMBL" id="MCI38577.1"/>
    </source>
</evidence>
<protein>
    <submittedName>
        <fullName evidence="1">Putative IMP dehydrogenase/GMP reductase</fullName>
    </submittedName>
</protein>
<dbReference type="AlphaFoldDB" id="A0A392RQV2"/>
<organism evidence="1 2">
    <name type="scientific">Trifolium medium</name>
    <dbReference type="NCBI Taxonomy" id="97028"/>
    <lineage>
        <taxon>Eukaryota</taxon>
        <taxon>Viridiplantae</taxon>
        <taxon>Streptophyta</taxon>
        <taxon>Embryophyta</taxon>
        <taxon>Tracheophyta</taxon>
        <taxon>Spermatophyta</taxon>
        <taxon>Magnoliopsida</taxon>
        <taxon>eudicotyledons</taxon>
        <taxon>Gunneridae</taxon>
        <taxon>Pentapetalae</taxon>
        <taxon>rosids</taxon>
        <taxon>fabids</taxon>
        <taxon>Fabales</taxon>
        <taxon>Fabaceae</taxon>
        <taxon>Papilionoideae</taxon>
        <taxon>50 kb inversion clade</taxon>
        <taxon>NPAAA clade</taxon>
        <taxon>Hologalegina</taxon>
        <taxon>IRL clade</taxon>
        <taxon>Trifolieae</taxon>
        <taxon>Trifolium</taxon>
    </lineage>
</organism>
<proteinExistence type="predicted"/>
<accession>A0A392RQV2</accession>
<sequence>MMMEYLGSTEKDAEFEVKTTKEVHARFLYLRRIIKDYVKLVNQAEKDGSTNTFERYNSYILRTYLMLLVGTTIFSNKAKNYV</sequence>